<dbReference type="GO" id="GO:0005960">
    <property type="term" value="C:glycine cleavage complex"/>
    <property type="evidence" value="ECO:0007669"/>
    <property type="project" value="TreeGrafter"/>
</dbReference>
<dbReference type="InterPro" id="IPR015424">
    <property type="entry name" value="PyrdxlP-dep_Trfase"/>
</dbReference>
<feature type="domain" description="Glycine cleavage system P-protein N-terminal" evidence="7">
    <location>
        <begin position="51"/>
        <end position="373"/>
    </location>
</feature>
<evidence type="ECO:0000256" key="1">
    <source>
        <dbReference type="ARBA" id="ARBA00001933"/>
    </source>
</evidence>
<evidence type="ECO:0000313" key="10">
    <source>
        <dbReference type="Proteomes" id="UP000663887"/>
    </source>
</evidence>
<dbReference type="GO" id="GO:0030170">
    <property type="term" value="F:pyridoxal phosphate binding"/>
    <property type="evidence" value="ECO:0007669"/>
    <property type="project" value="TreeGrafter"/>
</dbReference>
<dbReference type="FunFam" id="3.90.1150.10:FF:000007">
    <property type="entry name" value="Glycine dehydrogenase (decarboxylating), mitochondrial"/>
    <property type="match status" value="1"/>
</dbReference>
<dbReference type="Pfam" id="PF21478">
    <property type="entry name" value="GcvP2_C"/>
    <property type="match status" value="1"/>
</dbReference>
<comment type="similarity">
    <text evidence="2">Belongs to the GcvP family.</text>
</comment>
<keyword evidence="4" id="KW-0663">Pyridoxal phosphate</keyword>
<dbReference type="InterPro" id="IPR015422">
    <property type="entry name" value="PyrdxlP-dep_Trfase_small"/>
</dbReference>
<dbReference type="Gene3D" id="3.40.640.10">
    <property type="entry name" value="Type I PLP-dependent aspartate aminotransferase-like (Major domain)"/>
    <property type="match status" value="2"/>
</dbReference>
<dbReference type="CDD" id="cd00613">
    <property type="entry name" value="GDC-P"/>
    <property type="match status" value="1"/>
</dbReference>
<dbReference type="InterPro" id="IPR049315">
    <property type="entry name" value="GDC-P_N"/>
</dbReference>
<gene>
    <name evidence="9" type="ORF">XDN619_LOCUS25236</name>
</gene>
<name>A0A816WHA1_9BILA</name>
<evidence type="ECO:0000256" key="2">
    <source>
        <dbReference type="ARBA" id="ARBA00010756"/>
    </source>
</evidence>
<evidence type="ECO:0000256" key="4">
    <source>
        <dbReference type="ARBA" id="ARBA00022898"/>
    </source>
</evidence>
<evidence type="ECO:0000256" key="6">
    <source>
        <dbReference type="ARBA" id="ARBA00049026"/>
    </source>
</evidence>
<dbReference type="Proteomes" id="UP000663887">
    <property type="component" value="Unassembled WGS sequence"/>
</dbReference>
<organism evidence="9 10">
    <name type="scientific">Rotaria magnacalcarata</name>
    <dbReference type="NCBI Taxonomy" id="392030"/>
    <lineage>
        <taxon>Eukaryota</taxon>
        <taxon>Metazoa</taxon>
        <taxon>Spiralia</taxon>
        <taxon>Gnathifera</taxon>
        <taxon>Rotifera</taxon>
        <taxon>Eurotatoria</taxon>
        <taxon>Bdelloidea</taxon>
        <taxon>Philodinida</taxon>
        <taxon>Philodinidae</taxon>
        <taxon>Rotaria</taxon>
    </lineage>
</organism>
<dbReference type="GO" id="GO:0005739">
    <property type="term" value="C:mitochondrion"/>
    <property type="evidence" value="ECO:0007669"/>
    <property type="project" value="TreeGrafter"/>
</dbReference>
<proteinExistence type="inferred from homology"/>
<dbReference type="PANTHER" id="PTHR11773:SF1">
    <property type="entry name" value="GLYCINE DEHYDROGENASE (DECARBOXYLATING), MITOCHONDRIAL"/>
    <property type="match status" value="1"/>
</dbReference>
<dbReference type="InterPro" id="IPR015421">
    <property type="entry name" value="PyrdxlP-dep_Trfase_major"/>
</dbReference>
<comment type="cofactor">
    <cofactor evidence="1">
        <name>pyridoxal 5'-phosphate</name>
        <dbReference type="ChEBI" id="CHEBI:597326"/>
    </cofactor>
</comment>
<sequence length="896" mass="100092">MASSALLSLCARRSIRPYYLRVVAFEQSKRTLHDQSETQSADSNPAYDFVRRHVGPNARQTKEMLQILGVKSVDELIDKTVPSAIKFRGTMNIPEALSEHRALKEIEDIAMQNEVWRSYIGLGYNNCIIPTVIQRNLFENPGWYTQYTPYQAELSQGRLESLLNYQTAISDITGLPVANASLLDEGTAAGEAIAMCFRHNKRPRMFLSDQLHPHVIDVVRTRATGFRTEIEVLPIDKMDFSKKDVAGVIFQYPDTTGNIMDPSGLIARAKEHGTIVICGSDLMALCLLKPPGEMNVDICYGNSQRFGVPLGFGGPHAAFFACAEQFKRDMPGRLIGETIDSHGAKAYRLALQTREQHIRQEKATSNICTDETMNESDVADLKWIFKVENKSSNEAKTNSRDFGKLTRQSRFLNADIFNNHQSETKLMRYMKYIENKDLSLVHSMIPLGSCTMKLNAAAELTPCSWAHFNKIHPFAPASQWKGYAKLINDLDHFLCEITGYDKISFQPNSGAQGEYAGLRVIRAYHEHRGEPQRRVCLIPISAHGTNFASATMAGMKIEKIQLDKAGAVDMKHLRQLAEKHKDTLACGILTYPSTSGVFEETVKELCEIIHHNGGQIYLDGANMNAQVGLCRPGDYGSDVSHLNLHKTFCIPHGGGGPGMGPIGVKKHLAQFIPNHTLLDADSEFNPKNSYGPVSSAPFGSASILPISWMYIRMMGAAGLRRATENAILNANYIAKRLESSYKVLFRGTNGFAAHEFIIDVGRFKELANVEAVDIAKRLQDYGFHAPTVSWPVSGSLMIEPTESEDKEELDRFCDALIEIRKEISQIENGVYDKKNNPLKNAPHSQHILLHEKWPLPYSLQKAVFPISFVSPNTKFWPSCGRVNDVYGDKNLKCRLD</sequence>
<protein>
    <recommendedName>
        <fullName evidence="3">glycine dehydrogenase (aminomethyl-transferring)</fullName>
        <ecNumber evidence="3">1.4.4.2</ecNumber>
    </recommendedName>
</protein>
<reference evidence="9" key="1">
    <citation type="submission" date="2021-02" db="EMBL/GenBank/DDBJ databases">
        <authorList>
            <person name="Nowell W R."/>
        </authorList>
    </citation>
    <scope>NUCLEOTIDE SEQUENCE</scope>
</reference>
<evidence type="ECO:0000256" key="3">
    <source>
        <dbReference type="ARBA" id="ARBA00012134"/>
    </source>
</evidence>
<evidence type="ECO:0000256" key="5">
    <source>
        <dbReference type="ARBA" id="ARBA00023002"/>
    </source>
</evidence>
<dbReference type="InterPro" id="IPR020581">
    <property type="entry name" value="GDC_P"/>
</dbReference>
<dbReference type="AlphaFoldDB" id="A0A816WHA1"/>
<dbReference type="EC" id="1.4.4.2" evidence="3"/>
<dbReference type="FunFam" id="3.40.640.10:FF:000199">
    <property type="entry name" value="Glycine dehydrogenase [decarboxylating], mitochondrial"/>
    <property type="match status" value="1"/>
</dbReference>
<dbReference type="Gene3D" id="3.90.1150.10">
    <property type="entry name" value="Aspartate Aminotransferase, domain 1"/>
    <property type="match status" value="1"/>
</dbReference>
<evidence type="ECO:0000259" key="8">
    <source>
        <dbReference type="Pfam" id="PF21478"/>
    </source>
</evidence>
<dbReference type="NCBIfam" id="NF003346">
    <property type="entry name" value="PRK04366.1"/>
    <property type="match status" value="1"/>
</dbReference>
<dbReference type="InterPro" id="IPR049316">
    <property type="entry name" value="GDC-P_C"/>
</dbReference>
<accession>A0A816WHA1</accession>
<dbReference type="EMBL" id="CAJNRG010011595">
    <property type="protein sequence ID" value="CAF2133726.1"/>
    <property type="molecule type" value="Genomic_DNA"/>
</dbReference>
<feature type="domain" description="Glycine dehydrogenase C-terminal" evidence="8">
    <location>
        <begin position="722"/>
        <end position="843"/>
    </location>
</feature>
<dbReference type="PANTHER" id="PTHR11773">
    <property type="entry name" value="GLYCINE DEHYDROGENASE, DECARBOXYLATING"/>
    <property type="match status" value="1"/>
</dbReference>
<dbReference type="SUPFAM" id="SSF53383">
    <property type="entry name" value="PLP-dependent transferases"/>
    <property type="match status" value="2"/>
</dbReference>
<evidence type="ECO:0000313" key="9">
    <source>
        <dbReference type="EMBL" id="CAF2133726.1"/>
    </source>
</evidence>
<dbReference type="GO" id="GO:0004375">
    <property type="term" value="F:glycine dehydrogenase (decarboxylating) activity"/>
    <property type="evidence" value="ECO:0007669"/>
    <property type="project" value="UniProtKB-EC"/>
</dbReference>
<dbReference type="Pfam" id="PF02347">
    <property type="entry name" value="GDC-P"/>
    <property type="match status" value="1"/>
</dbReference>
<keyword evidence="5" id="KW-0560">Oxidoreductase</keyword>
<dbReference type="GO" id="GO:0019464">
    <property type="term" value="P:glycine decarboxylation via glycine cleavage system"/>
    <property type="evidence" value="ECO:0007669"/>
    <property type="project" value="TreeGrafter"/>
</dbReference>
<comment type="catalytic activity">
    <reaction evidence="6">
        <text>N(6)-[(R)-lipoyl]-L-lysyl-[glycine-cleavage complex H protein] + glycine + H(+) = N(6)-[(R)-S(8)-aminomethyldihydrolipoyl]-L-lysyl-[glycine-cleavage complex H protein] + CO2</text>
        <dbReference type="Rhea" id="RHEA:24304"/>
        <dbReference type="Rhea" id="RHEA-COMP:10494"/>
        <dbReference type="Rhea" id="RHEA-COMP:10495"/>
        <dbReference type="ChEBI" id="CHEBI:15378"/>
        <dbReference type="ChEBI" id="CHEBI:16526"/>
        <dbReference type="ChEBI" id="CHEBI:57305"/>
        <dbReference type="ChEBI" id="CHEBI:83099"/>
        <dbReference type="ChEBI" id="CHEBI:83143"/>
        <dbReference type="EC" id="1.4.4.2"/>
    </reaction>
</comment>
<evidence type="ECO:0000259" key="7">
    <source>
        <dbReference type="Pfam" id="PF02347"/>
    </source>
</evidence>
<dbReference type="FunFam" id="3.40.640.10:FF:000007">
    <property type="entry name" value="glycine dehydrogenase (Decarboxylating), mitochondrial"/>
    <property type="match status" value="1"/>
</dbReference>
<comment type="caution">
    <text evidence="9">The sequence shown here is derived from an EMBL/GenBank/DDBJ whole genome shotgun (WGS) entry which is preliminary data.</text>
</comment>
<dbReference type="GO" id="GO:0016594">
    <property type="term" value="F:glycine binding"/>
    <property type="evidence" value="ECO:0007669"/>
    <property type="project" value="TreeGrafter"/>
</dbReference>